<evidence type="ECO:0000256" key="17">
    <source>
        <dbReference type="ARBA" id="ARBA00023136"/>
    </source>
</evidence>
<organism evidence="25 26">
    <name type="scientific">Neorhizobium galegae bv. orientalis str. HAMBI 540</name>
    <dbReference type="NCBI Taxonomy" id="1028800"/>
    <lineage>
        <taxon>Bacteria</taxon>
        <taxon>Pseudomonadati</taxon>
        <taxon>Pseudomonadota</taxon>
        <taxon>Alphaproteobacteria</taxon>
        <taxon>Hyphomicrobiales</taxon>
        <taxon>Rhizobiaceae</taxon>
        <taxon>Rhizobium/Agrobacterium group</taxon>
        <taxon>Neorhizobium</taxon>
    </lineage>
</organism>
<evidence type="ECO:0000256" key="16">
    <source>
        <dbReference type="ARBA" id="ARBA00023098"/>
    </source>
</evidence>
<keyword evidence="19 24" id="KW-1208">Phospholipid metabolism</keyword>
<feature type="binding site" evidence="22">
    <location>
        <position position="25"/>
    </location>
    <ligand>
        <name>ATP</name>
        <dbReference type="ChEBI" id="CHEBI:30616"/>
    </ligand>
</feature>
<dbReference type="EC" id="2.7.1.107" evidence="3 24"/>
<dbReference type="RefSeq" id="WP_038586495.1">
    <property type="nucleotide sequence ID" value="NZ_HG938353.1"/>
</dbReference>
<evidence type="ECO:0000256" key="13">
    <source>
        <dbReference type="ARBA" id="ARBA00022840"/>
    </source>
</evidence>
<dbReference type="Proteomes" id="UP000028181">
    <property type="component" value="Chromosome I"/>
</dbReference>
<feature type="binding site" evidence="22">
    <location>
        <begin position="102"/>
        <end position="103"/>
    </location>
    <ligand>
        <name>ATP</name>
        <dbReference type="ChEBI" id="CHEBI:30616"/>
    </ligand>
</feature>
<evidence type="ECO:0000256" key="5">
    <source>
        <dbReference type="ARBA" id="ARBA00022475"/>
    </source>
</evidence>
<keyword evidence="14 23" id="KW-0460">Magnesium</keyword>
<evidence type="ECO:0000256" key="11">
    <source>
        <dbReference type="ARBA" id="ARBA00022741"/>
    </source>
</evidence>
<evidence type="ECO:0000256" key="1">
    <source>
        <dbReference type="ARBA" id="ARBA00004429"/>
    </source>
</evidence>
<feature type="binding site" evidence="22">
    <location>
        <position position="84"/>
    </location>
    <ligand>
        <name>ATP</name>
        <dbReference type="ChEBI" id="CHEBI:30616"/>
    </ligand>
</feature>
<dbReference type="GeneID" id="24255500"/>
<comment type="caution">
    <text evidence="24">Lacks conserved residue(s) required for the propagation of feature annotation.</text>
</comment>
<dbReference type="KEGG" id="ngg:RG540_CH16500"/>
<feature type="binding site" evidence="23">
    <location>
        <position position="84"/>
    </location>
    <ligand>
        <name>a divalent metal cation</name>
        <dbReference type="ChEBI" id="CHEBI:60240"/>
    </ligand>
</feature>
<evidence type="ECO:0000256" key="7">
    <source>
        <dbReference type="ARBA" id="ARBA00022519"/>
    </source>
</evidence>
<dbReference type="eggNOG" id="COG0818">
    <property type="taxonomic scope" value="Bacteria"/>
</dbReference>
<evidence type="ECO:0000256" key="6">
    <source>
        <dbReference type="ARBA" id="ARBA00022516"/>
    </source>
</evidence>
<evidence type="ECO:0000256" key="10">
    <source>
        <dbReference type="ARBA" id="ARBA00022723"/>
    </source>
</evidence>
<evidence type="ECO:0000256" key="23">
    <source>
        <dbReference type="PIRSR" id="PIRSR600829-4"/>
    </source>
</evidence>
<dbReference type="GO" id="GO:0005524">
    <property type="term" value="F:ATP binding"/>
    <property type="evidence" value="ECO:0007669"/>
    <property type="project" value="UniProtKB-KW"/>
</dbReference>
<evidence type="ECO:0000313" key="26">
    <source>
        <dbReference type="Proteomes" id="UP000028181"/>
    </source>
</evidence>
<dbReference type="CDD" id="cd14264">
    <property type="entry name" value="DAGK_IM"/>
    <property type="match status" value="1"/>
</dbReference>
<feature type="transmembrane region" description="Helical" evidence="24">
    <location>
        <begin position="104"/>
        <end position="125"/>
    </location>
</feature>
<dbReference type="InterPro" id="IPR033718">
    <property type="entry name" value="DAGK_prok"/>
</dbReference>
<evidence type="ECO:0000256" key="24">
    <source>
        <dbReference type="RuleBase" id="RU363065"/>
    </source>
</evidence>
<dbReference type="GO" id="GO:0005886">
    <property type="term" value="C:plasma membrane"/>
    <property type="evidence" value="ECO:0007669"/>
    <property type="project" value="UniProtKB-SubCell"/>
</dbReference>
<keyword evidence="5" id="KW-1003">Cell membrane</keyword>
<evidence type="ECO:0000256" key="4">
    <source>
        <dbReference type="ARBA" id="ARBA00017575"/>
    </source>
</evidence>
<dbReference type="Gene3D" id="1.10.287.3610">
    <property type="match status" value="1"/>
</dbReference>
<evidence type="ECO:0000256" key="20">
    <source>
        <dbReference type="PIRSR" id="PIRSR600829-1"/>
    </source>
</evidence>
<dbReference type="AlphaFoldDB" id="A0A068SNG8"/>
<dbReference type="PANTHER" id="PTHR34299:SF1">
    <property type="entry name" value="DIACYLGLYCEROL KINASE"/>
    <property type="match status" value="1"/>
</dbReference>
<evidence type="ECO:0000256" key="3">
    <source>
        <dbReference type="ARBA" id="ARBA00012133"/>
    </source>
</evidence>
<dbReference type="EMBL" id="HG938353">
    <property type="protein sequence ID" value="CDN47822.1"/>
    <property type="molecule type" value="Genomic_DNA"/>
</dbReference>
<evidence type="ECO:0000256" key="18">
    <source>
        <dbReference type="ARBA" id="ARBA00023209"/>
    </source>
</evidence>
<dbReference type="InterPro" id="IPR036945">
    <property type="entry name" value="DAGK_sf"/>
</dbReference>
<feature type="binding site" evidence="21">
    <location>
        <begin position="38"/>
        <end position="42"/>
    </location>
    <ligand>
        <name>substrate</name>
    </ligand>
</feature>
<dbReference type="InterPro" id="IPR000829">
    <property type="entry name" value="DAGK"/>
</dbReference>
<evidence type="ECO:0000256" key="8">
    <source>
        <dbReference type="ARBA" id="ARBA00022679"/>
    </source>
</evidence>
<evidence type="ECO:0000256" key="15">
    <source>
        <dbReference type="ARBA" id="ARBA00022989"/>
    </source>
</evidence>
<dbReference type="PROSITE" id="PS01069">
    <property type="entry name" value="DAGK_PROKAR"/>
    <property type="match status" value="1"/>
</dbReference>
<dbReference type="PANTHER" id="PTHR34299">
    <property type="entry name" value="DIACYLGLYCEROL KINASE"/>
    <property type="match status" value="1"/>
</dbReference>
<feature type="binding site" evidence="21">
    <location>
        <position position="18"/>
    </location>
    <ligand>
        <name>substrate</name>
    </ligand>
</feature>
<feature type="binding site" evidence="22">
    <location>
        <position position="36"/>
    </location>
    <ligand>
        <name>ATP</name>
        <dbReference type="ChEBI" id="CHEBI:30616"/>
    </ligand>
</feature>
<keyword evidence="8 24" id="KW-0808">Transferase</keyword>
<evidence type="ECO:0000256" key="2">
    <source>
        <dbReference type="ARBA" id="ARBA00005967"/>
    </source>
</evidence>
<gene>
    <name evidence="25" type="ORF">RG540_CH16500</name>
</gene>
<dbReference type="GO" id="GO:0046872">
    <property type="term" value="F:metal ion binding"/>
    <property type="evidence" value="ECO:0007669"/>
    <property type="project" value="UniProtKB-KW"/>
</dbReference>
<comment type="similarity">
    <text evidence="2 24">Belongs to the bacterial diacylglycerol kinase family.</text>
</comment>
<evidence type="ECO:0000256" key="12">
    <source>
        <dbReference type="ARBA" id="ARBA00022777"/>
    </source>
</evidence>
<dbReference type="OrthoDB" id="9796011at2"/>
<accession>A0A068SNG8</accession>
<dbReference type="GO" id="GO:0006654">
    <property type="term" value="P:phosphatidic acid biosynthetic process"/>
    <property type="evidence" value="ECO:0007669"/>
    <property type="project" value="InterPro"/>
</dbReference>
<keyword evidence="17 24" id="KW-0472">Membrane</keyword>
<evidence type="ECO:0000256" key="21">
    <source>
        <dbReference type="PIRSR" id="PIRSR600829-2"/>
    </source>
</evidence>
<feature type="binding site" evidence="23">
    <location>
        <position position="36"/>
    </location>
    <ligand>
        <name>a divalent metal cation</name>
        <dbReference type="ChEBI" id="CHEBI:60240"/>
    </ligand>
</feature>
<evidence type="ECO:0000256" key="14">
    <source>
        <dbReference type="ARBA" id="ARBA00022842"/>
    </source>
</evidence>
<comment type="subcellular location">
    <subcellularLocation>
        <location evidence="1 24">Cell inner membrane</location>
        <topology evidence="1 24">Multi-pass membrane protein</topology>
    </subcellularLocation>
</comment>
<keyword evidence="13 22" id="KW-0067">ATP-binding</keyword>
<evidence type="ECO:0000256" key="22">
    <source>
        <dbReference type="PIRSR" id="PIRSR600829-3"/>
    </source>
</evidence>
<keyword evidence="9 24" id="KW-0812">Transmembrane</keyword>
<name>A0A068SNG8_NEOGA</name>
<feature type="binding site" evidence="21">
    <location>
        <position position="77"/>
    </location>
    <ligand>
        <name>substrate</name>
    </ligand>
</feature>
<comment type="cofactor">
    <cofactor evidence="23">
        <name>Mg(2+)</name>
        <dbReference type="ChEBI" id="CHEBI:18420"/>
    </cofactor>
    <text evidence="23">Mn(2+), Zn(2+), Cd(2+) and Co(2+) support activity to lesser extents.</text>
</comment>
<dbReference type="PATRIC" id="fig|1028800.3.peg.1660"/>
<keyword evidence="7 24" id="KW-0997">Cell inner membrane</keyword>
<evidence type="ECO:0000256" key="9">
    <source>
        <dbReference type="ARBA" id="ARBA00022692"/>
    </source>
</evidence>
<keyword evidence="10 23" id="KW-0479">Metal-binding</keyword>
<feature type="binding site" evidence="21">
    <location>
        <position position="106"/>
    </location>
    <ligand>
        <name>substrate</name>
    </ligand>
</feature>
<feature type="active site" description="Proton acceptor" evidence="20">
    <location>
        <position position="77"/>
    </location>
</feature>
<reference evidence="26" key="1">
    <citation type="journal article" date="2014" name="BMC Genomics">
        <title>Genome sequencing of two Neorhizobium galegae strains reveals a noeT gene responsible for the unusual acetylation of the nodulation factors.</title>
        <authorList>
            <person name="Osterman J."/>
            <person name="Marsh J."/>
            <person name="Laine P.K."/>
            <person name="Zeng Z."/>
            <person name="Alatalo E."/>
            <person name="Sullivan J.T."/>
            <person name="Young J.P."/>
            <person name="Thomas-Oates J."/>
            <person name="Paulin L."/>
            <person name="Lindstrom K."/>
        </authorList>
    </citation>
    <scope>NUCLEOTIDE SEQUENCE [LARGE SCALE GENOMIC DNA]</scope>
    <source>
        <strain evidence="26">HAMBI 540</strain>
    </source>
</reference>
<keyword evidence="11 22" id="KW-0547">Nucleotide-binding</keyword>
<dbReference type="HOGENOM" id="CLU_112343_3_2_5"/>
<keyword evidence="26" id="KW-1185">Reference proteome</keyword>
<dbReference type="GO" id="GO:0004143">
    <property type="term" value="F:ATP-dependent diacylglycerol kinase activity"/>
    <property type="evidence" value="ECO:0007669"/>
    <property type="project" value="UniProtKB-EC"/>
</dbReference>
<evidence type="ECO:0000256" key="19">
    <source>
        <dbReference type="ARBA" id="ARBA00023264"/>
    </source>
</evidence>
<keyword evidence="18" id="KW-0594">Phospholipid biosynthesis</keyword>
<keyword evidence="15 24" id="KW-1133">Transmembrane helix</keyword>
<keyword evidence="6" id="KW-0444">Lipid biosynthesis</keyword>
<feature type="binding site" evidence="22">
    <location>
        <position position="18"/>
    </location>
    <ligand>
        <name>ATP</name>
        <dbReference type="ChEBI" id="CHEBI:30616"/>
    </ligand>
</feature>
<keyword evidence="16 24" id="KW-0443">Lipid metabolism</keyword>
<comment type="catalytic activity">
    <reaction evidence="24">
        <text>a 1,2-diacyl-sn-glycerol + ATP = a 1,2-diacyl-sn-glycero-3-phosphate + ADP + H(+)</text>
        <dbReference type="Rhea" id="RHEA:10272"/>
        <dbReference type="ChEBI" id="CHEBI:15378"/>
        <dbReference type="ChEBI" id="CHEBI:17815"/>
        <dbReference type="ChEBI" id="CHEBI:30616"/>
        <dbReference type="ChEBI" id="CHEBI:58608"/>
        <dbReference type="ChEBI" id="CHEBI:456216"/>
        <dbReference type="EC" id="2.7.1.107"/>
    </reaction>
</comment>
<dbReference type="Pfam" id="PF01219">
    <property type="entry name" value="DAGK_prokar"/>
    <property type="match status" value="1"/>
</dbReference>
<sequence>MEKTPLDSNIERATGIRRVIAAFRYSMQGLVRLWQEEAFRHEVIACAAAVVLFAIVGAGAFDYFVLAILMLVLFAVESLNTAIEELVDRISPEISTVGRHAKDLGSFAVFCLLCANGFFVVYVVVRSLWG</sequence>
<keyword evidence="12 24" id="KW-0418">Kinase</keyword>
<proteinExistence type="inferred from homology"/>
<comment type="function">
    <text evidence="24">Catalyzes the ATP-dependent phosphorylation of sn-l,2-diacylglycerol (DAG) to phosphatidic acid. Involved in the recycling of diacylglycerol produced as a by-product during membrane-derived oligosaccharide (MDO) biosynthesis.</text>
</comment>
<protein>
    <recommendedName>
        <fullName evidence="4 24">Diacylglycerol kinase</fullName>
        <ecNumber evidence="3 24">2.7.1.107</ecNumber>
    </recommendedName>
</protein>
<evidence type="ECO:0000313" key="25">
    <source>
        <dbReference type="EMBL" id="CDN47822.1"/>
    </source>
</evidence>